<dbReference type="SMART" id="SM00248">
    <property type="entry name" value="ANK"/>
    <property type="match status" value="2"/>
</dbReference>
<evidence type="ECO:0000256" key="3">
    <source>
        <dbReference type="PROSITE-ProRule" id="PRU00023"/>
    </source>
</evidence>
<gene>
    <name evidence="4 6 7" type="ORF">SRAE_2000015500</name>
</gene>
<evidence type="ECO:0000313" key="5">
    <source>
        <dbReference type="Proteomes" id="UP000035682"/>
    </source>
</evidence>
<dbReference type="PROSITE" id="PS50297">
    <property type="entry name" value="ANK_REP_REGION"/>
    <property type="match status" value="1"/>
</dbReference>
<evidence type="ECO:0000256" key="1">
    <source>
        <dbReference type="ARBA" id="ARBA00022737"/>
    </source>
</evidence>
<organism evidence="4">
    <name type="scientific">Strongyloides ratti</name>
    <name type="common">Parasitic roundworm</name>
    <dbReference type="NCBI Taxonomy" id="34506"/>
    <lineage>
        <taxon>Eukaryota</taxon>
        <taxon>Metazoa</taxon>
        <taxon>Ecdysozoa</taxon>
        <taxon>Nematoda</taxon>
        <taxon>Chromadorea</taxon>
        <taxon>Rhabditida</taxon>
        <taxon>Tylenchina</taxon>
        <taxon>Panagrolaimomorpha</taxon>
        <taxon>Strongyloidoidea</taxon>
        <taxon>Strongyloididae</taxon>
        <taxon>Strongyloides</taxon>
    </lineage>
</organism>
<dbReference type="RefSeq" id="XP_024504675.1">
    <property type="nucleotide sequence ID" value="XM_024650949.1"/>
</dbReference>
<dbReference type="WBParaSite" id="SRAE_2000015500.1">
    <property type="protein sequence ID" value="SRAE_2000015500.1"/>
    <property type="gene ID" value="WBGene00260345"/>
</dbReference>
<dbReference type="InterPro" id="IPR036770">
    <property type="entry name" value="Ankyrin_rpt-contain_sf"/>
</dbReference>
<dbReference type="InterPro" id="IPR036420">
    <property type="entry name" value="BRCT_dom_sf"/>
</dbReference>
<keyword evidence="1" id="KW-0677">Repeat</keyword>
<reference evidence="4 5" key="1">
    <citation type="submission" date="2014-09" db="EMBL/GenBank/DDBJ databases">
        <authorList>
            <person name="Martin A.A."/>
        </authorList>
    </citation>
    <scope>NUCLEOTIDE SEQUENCE</scope>
    <source>
        <strain evidence="5">ED321</strain>
        <strain evidence="4">ED321 Heterogonic</strain>
    </source>
</reference>
<evidence type="ECO:0000256" key="2">
    <source>
        <dbReference type="ARBA" id="ARBA00023043"/>
    </source>
</evidence>
<sequence>MSFYQQNSDNKQRKFFSFDENGLPSWNESQYSIFCMLQTIIDPKLRDEIAHKISLLKLMHEIEYSEEVNDTVTNFFNDSQYEPITFESQESEDNSLSSNDTDLRSIVMSECTFNLPDLMDTIKSRLGYDENNDNSVVFFNDTYQDYNDFSLSPSIRLSDSYSKYIKNSPEECNEVNEKKVKKVQFKDSILVSRKSQSTEEMDSYSNNDLSQQNTYSTLNKKINCNEENPNILFATQQLFFNNKINFDNNSDCLKSPKDDYNFCTLFQTQADFAANIIKETNRENEDINIFASQMLVDNTKFITASQFPVPSRGDKLFKIPSLPGIGNSKKQIIPKETFALKRFCTVFESVMDRTKEGENFIKEEIKNAEQDDCNFFESDHTSERKGSPLELIKPNDNISLKKENDIERINNLNKQNDDVFINRSDLLEVNKNEFCYNTSESETINSFIEEKILIRYGDSTLPYLRNKFPLLDKAYIKENEENFPKTFIESQYIDRISLETTRLSLTVSELASLNIDNRIDAFTEFCYLLKKFKSTIKSIKTFKEQNHFDINKFDNFGMTPLHYAVLTNKLSIVKWLIEDCNHYINPHGGFDAKTPLHLAVTFKRTSIIKELCSKIGVDVYAKDIFGLTPIDICDYDDKIKSLLNSSKRKSFIKNNYFKLLPKILVDSSINIEVIKKWKQIPLRKSYEVTSLSKVTTHWITKSLPLDMVKESDLLYEALIRRVYVLHENSIKLIFESNSIDQFNIEENKYVYFKGILLDNGKYEHSNLKEGPKSKLAMRPNLFRGCCFYIHKSGVENKLYNKLQRWIILGEGELLKDKWSIEDVLENRKHVVPFYITKDDANNFHNNLSPSLPINTFIITDKPNEDWIQDLSKKNLLVKTSEFVKRSIRSFSLDYNYP</sequence>
<accession>A0A090LD70</accession>
<dbReference type="Pfam" id="PF12796">
    <property type="entry name" value="Ank_2"/>
    <property type="match status" value="1"/>
</dbReference>
<dbReference type="PANTHER" id="PTHR24126:SF14">
    <property type="entry name" value="ANK_REP_REGION DOMAIN-CONTAINING PROTEIN"/>
    <property type="match status" value="1"/>
</dbReference>
<evidence type="ECO:0000313" key="7">
    <source>
        <dbReference type="WormBase" id="SRAE_2000015500"/>
    </source>
</evidence>
<dbReference type="EMBL" id="LN609529">
    <property type="protein sequence ID" value="CEF65475.1"/>
    <property type="molecule type" value="Genomic_DNA"/>
</dbReference>
<keyword evidence="2 3" id="KW-0040">ANK repeat</keyword>
<dbReference type="GeneID" id="36377839"/>
<dbReference type="AlphaFoldDB" id="A0A090LD70"/>
<name>A0A090LD70_STRRB</name>
<feature type="repeat" description="ANK" evidence="3">
    <location>
        <begin position="556"/>
        <end position="578"/>
    </location>
</feature>
<dbReference type="STRING" id="34506.A0A090LD70"/>
<evidence type="ECO:0000313" key="4">
    <source>
        <dbReference type="EMBL" id="CEF65475.1"/>
    </source>
</evidence>
<dbReference type="CTD" id="36377839"/>
<dbReference type="InterPro" id="IPR002110">
    <property type="entry name" value="Ankyrin_rpt"/>
</dbReference>
<evidence type="ECO:0000313" key="6">
    <source>
        <dbReference type="WBParaSite" id="SRAE_2000015500.1"/>
    </source>
</evidence>
<protein>
    <submittedName>
        <fullName evidence="4 6">BRCT domain and Ankyrin repeat and Ankyrin repeat-containing domain-containing protein</fullName>
    </submittedName>
</protein>
<dbReference type="SUPFAM" id="SSF48403">
    <property type="entry name" value="Ankyrin repeat"/>
    <property type="match status" value="1"/>
</dbReference>
<keyword evidence="5" id="KW-1185">Reference proteome</keyword>
<dbReference type="PROSITE" id="PS50088">
    <property type="entry name" value="ANK_REPEAT"/>
    <property type="match status" value="1"/>
</dbReference>
<dbReference type="OrthoDB" id="6235521at2759"/>
<dbReference type="WormBase" id="SRAE_2000015500">
    <property type="protein sequence ID" value="SRP07671"/>
    <property type="gene ID" value="WBGene00260345"/>
</dbReference>
<dbReference type="PANTHER" id="PTHR24126">
    <property type="entry name" value="ANKYRIN REPEAT, PH AND SEC7 DOMAIN CONTAINING PROTEIN SECG-RELATED"/>
    <property type="match status" value="1"/>
</dbReference>
<dbReference type="Gene3D" id="3.40.50.10190">
    <property type="entry name" value="BRCT domain"/>
    <property type="match status" value="1"/>
</dbReference>
<dbReference type="Gene3D" id="1.25.40.20">
    <property type="entry name" value="Ankyrin repeat-containing domain"/>
    <property type="match status" value="1"/>
</dbReference>
<reference evidence="6" key="2">
    <citation type="submission" date="2020-12" db="UniProtKB">
        <authorList>
            <consortium name="WormBaseParasite"/>
        </authorList>
    </citation>
    <scope>IDENTIFICATION</scope>
</reference>
<proteinExistence type="predicted"/>
<dbReference type="Proteomes" id="UP000035682">
    <property type="component" value="Unplaced"/>
</dbReference>